<dbReference type="AlphaFoldDB" id="A0A914DRY7"/>
<reference evidence="4" key="1">
    <citation type="submission" date="2022-11" db="UniProtKB">
        <authorList>
            <consortium name="WormBaseParasite"/>
        </authorList>
    </citation>
    <scope>IDENTIFICATION</scope>
</reference>
<dbReference type="SUPFAM" id="SSF53474">
    <property type="entry name" value="alpha/beta-Hydrolases"/>
    <property type="match status" value="1"/>
</dbReference>
<organism evidence="3 4">
    <name type="scientific">Acrobeloides nanus</name>
    <dbReference type="NCBI Taxonomy" id="290746"/>
    <lineage>
        <taxon>Eukaryota</taxon>
        <taxon>Metazoa</taxon>
        <taxon>Ecdysozoa</taxon>
        <taxon>Nematoda</taxon>
        <taxon>Chromadorea</taxon>
        <taxon>Rhabditida</taxon>
        <taxon>Tylenchina</taxon>
        <taxon>Cephalobomorpha</taxon>
        <taxon>Cephaloboidea</taxon>
        <taxon>Cephalobidae</taxon>
        <taxon>Acrobeloides</taxon>
    </lineage>
</organism>
<protein>
    <submittedName>
        <fullName evidence="4">Uncharacterized protein</fullName>
    </submittedName>
</protein>
<proteinExistence type="inferred from homology"/>
<sequence>MAQDIKSGTLKNVPIFGGIIIGNGELSAVQSINSLIPEMYAKGFIGKGQWDQLQNCCPGGYDSLDFCDFTQFITINDLGNVTSKDSTSLCGNLIANLIMRPWDLGRIALVQGMMNIYQDCYMQQQHNGYFRDFKTTVTLAYLERNDNYDPYSTDSQGGYPCWANQATNLYLKLDDVKSLEEKIENLEQRISTESTENRKRQHEIRRELKEHKKTSKEITERINETRNTFKDTIRSEMSAFDRIY</sequence>
<feature type="compositionally biased region" description="Basic and acidic residues" evidence="2">
    <location>
        <begin position="204"/>
        <end position="219"/>
    </location>
</feature>
<dbReference type="GO" id="GO:0004185">
    <property type="term" value="F:serine-type carboxypeptidase activity"/>
    <property type="evidence" value="ECO:0007669"/>
    <property type="project" value="InterPro"/>
</dbReference>
<name>A0A914DRY7_9BILA</name>
<evidence type="ECO:0000256" key="1">
    <source>
        <dbReference type="ARBA" id="ARBA00009431"/>
    </source>
</evidence>
<evidence type="ECO:0000256" key="2">
    <source>
        <dbReference type="SAM" id="MobiDB-lite"/>
    </source>
</evidence>
<keyword evidence="3" id="KW-1185">Reference proteome</keyword>
<dbReference type="InterPro" id="IPR029058">
    <property type="entry name" value="AB_hydrolase_fold"/>
</dbReference>
<dbReference type="Pfam" id="PF00450">
    <property type="entry name" value="Peptidase_S10"/>
    <property type="match status" value="1"/>
</dbReference>
<dbReference type="GO" id="GO:0006508">
    <property type="term" value="P:proteolysis"/>
    <property type="evidence" value="ECO:0007669"/>
    <property type="project" value="InterPro"/>
</dbReference>
<evidence type="ECO:0000313" key="4">
    <source>
        <dbReference type="WBParaSite" id="ACRNAN_scaffold3794.g29222.t1"/>
    </source>
</evidence>
<evidence type="ECO:0000313" key="3">
    <source>
        <dbReference type="Proteomes" id="UP000887540"/>
    </source>
</evidence>
<dbReference type="Proteomes" id="UP000887540">
    <property type="component" value="Unplaced"/>
</dbReference>
<comment type="similarity">
    <text evidence="1">Belongs to the peptidase S10 family.</text>
</comment>
<feature type="region of interest" description="Disordered" evidence="2">
    <location>
        <begin position="191"/>
        <end position="219"/>
    </location>
</feature>
<accession>A0A914DRY7</accession>
<dbReference type="Gene3D" id="3.40.50.1820">
    <property type="entry name" value="alpha/beta hydrolase"/>
    <property type="match status" value="1"/>
</dbReference>
<dbReference type="WBParaSite" id="ACRNAN_scaffold3794.g29222.t1">
    <property type="protein sequence ID" value="ACRNAN_scaffold3794.g29222.t1"/>
    <property type="gene ID" value="ACRNAN_scaffold3794.g29222"/>
</dbReference>
<dbReference type="InterPro" id="IPR001563">
    <property type="entry name" value="Peptidase_S10"/>
</dbReference>